<evidence type="ECO:0000259" key="8">
    <source>
        <dbReference type="PROSITE" id="PS51188"/>
    </source>
</evidence>
<evidence type="ECO:0000256" key="1">
    <source>
        <dbReference type="ARBA" id="ARBA00022723"/>
    </source>
</evidence>
<keyword evidence="1 5" id="KW-0479">Metal-binding</keyword>
<feature type="domain" description="J" evidence="7">
    <location>
        <begin position="6"/>
        <end position="71"/>
    </location>
</feature>
<dbReference type="Pfam" id="PF01556">
    <property type="entry name" value="DnaJ_C"/>
    <property type="match status" value="1"/>
</dbReference>
<feature type="non-terminal residue" evidence="9">
    <location>
        <position position="1"/>
    </location>
</feature>
<dbReference type="CDD" id="cd10719">
    <property type="entry name" value="DnaJ_zf"/>
    <property type="match status" value="1"/>
</dbReference>
<evidence type="ECO:0000256" key="2">
    <source>
        <dbReference type="ARBA" id="ARBA00022737"/>
    </source>
</evidence>
<evidence type="ECO:0000256" key="4">
    <source>
        <dbReference type="ARBA" id="ARBA00022833"/>
    </source>
</evidence>
<accession>A0A0D7AKH8</accession>
<feature type="zinc finger region" description="CR-type" evidence="5">
    <location>
        <begin position="131"/>
        <end position="216"/>
    </location>
</feature>
<dbReference type="Gene3D" id="1.10.287.110">
    <property type="entry name" value="DnaJ domain"/>
    <property type="match status" value="1"/>
</dbReference>
<dbReference type="GO" id="GO:0008270">
    <property type="term" value="F:zinc ion binding"/>
    <property type="evidence" value="ECO:0007669"/>
    <property type="project" value="UniProtKB-KW"/>
</dbReference>
<keyword evidence="3 5" id="KW-0863">Zinc-finger</keyword>
<dbReference type="PRINTS" id="PR00625">
    <property type="entry name" value="JDOMAIN"/>
</dbReference>
<dbReference type="SMART" id="SM00271">
    <property type="entry name" value="DnaJ"/>
    <property type="match status" value="1"/>
</dbReference>
<keyword evidence="2" id="KW-0677">Repeat</keyword>
<dbReference type="InterPro" id="IPR018253">
    <property type="entry name" value="DnaJ_domain_CS"/>
</dbReference>
<dbReference type="InterPro" id="IPR008971">
    <property type="entry name" value="HSP40/DnaJ_pept-bd"/>
</dbReference>
<protein>
    <submittedName>
        <fullName evidence="9">DnaJ-domain-containing protein</fullName>
    </submittedName>
</protein>
<feature type="region of interest" description="Disordered" evidence="6">
    <location>
        <begin position="361"/>
        <end position="418"/>
    </location>
</feature>
<dbReference type="PROSITE" id="PS50076">
    <property type="entry name" value="DNAJ_2"/>
    <property type="match status" value="1"/>
</dbReference>
<dbReference type="OrthoDB" id="550424at2759"/>
<dbReference type="Pfam" id="PF00226">
    <property type="entry name" value="DnaJ"/>
    <property type="match status" value="1"/>
</dbReference>
<dbReference type="InterPro" id="IPR036410">
    <property type="entry name" value="HSP_DnaJ_Cys-rich_dom_sf"/>
</dbReference>
<organism evidence="9 10">
    <name type="scientific">Fistulina hepatica ATCC 64428</name>
    <dbReference type="NCBI Taxonomy" id="1128425"/>
    <lineage>
        <taxon>Eukaryota</taxon>
        <taxon>Fungi</taxon>
        <taxon>Dikarya</taxon>
        <taxon>Basidiomycota</taxon>
        <taxon>Agaricomycotina</taxon>
        <taxon>Agaricomycetes</taxon>
        <taxon>Agaricomycetidae</taxon>
        <taxon>Agaricales</taxon>
        <taxon>Fistulinaceae</taxon>
        <taxon>Fistulina</taxon>
    </lineage>
</organism>
<evidence type="ECO:0000256" key="5">
    <source>
        <dbReference type="PROSITE-ProRule" id="PRU00546"/>
    </source>
</evidence>
<gene>
    <name evidence="9" type="ORF">FISHEDRAFT_36489</name>
</gene>
<dbReference type="FunFam" id="2.10.230.10:FF:000001">
    <property type="entry name" value="DnaJ subfamily A member 2"/>
    <property type="match status" value="1"/>
</dbReference>
<keyword evidence="10" id="KW-1185">Reference proteome</keyword>
<dbReference type="CDD" id="cd10747">
    <property type="entry name" value="DnaJ_C"/>
    <property type="match status" value="1"/>
</dbReference>
<dbReference type="Proteomes" id="UP000054144">
    <property type="component" value="Unassembled WGS sequence"/>
</dbReference>
<dbReference type="Gene3D" id="2.60.260.20">
    <property type="entry name" value="Urease metallochaperone UreE, N-terminal domain"/>
    <property type="match status" value="2"/>
</dbReference>
<keyword evidence="4 5" id="KW-0862">Zinc</keyword>
<dbReference type="PROSITE" id="PS00636">
    <property type="entry name" value="DNAJ_1"/>
    <property type="match status" value="1"/>
</dbReference>
<dbReference type="PANTHER" id="PTHR43888">
    <property type="entry name" value="DNAJ-LIKE-2, ISOFORM A-RELATED"/>
    <property type="match status" value="1"/>
</dbReference>
<reference evidence="9 10" key="1">
    <citation type="journal article" date="2015" name="Fungal Genet. Biol.">
        <title>Evolution of novel wood decay mechanisms in Agaricales revealed by the genome sequences of Fistulina hepatica and Cylindrobasidium torrendii.</title>
        <authorList>
            <person name="Floudas D."/>
            <person name="Held B.W."/>
            <person name="Riley R."/>
            <person name="Nagy L.G."/>
            <person name="Koehler G."/>
            <person name="Ransdell A.S."/>
            <person name="Younus H."/>
            <person name="Chow J."/>
            <person name="Chiniquy J."/>
            <person name="Lipzen A."/>
            <person name="Tritt A."/>
            <person name="Sun H."/>
            <person name="Haridas S."/>
            <person name="LaButti K."/>
            <person name="Ohm R.A."/>
            <person name="Kues U."/>
            <person name="Blanchette R.A."/>
            <person name="Grigoriev I.V."/>
            <person name="Minto R.E."/>
            <person name="Hibbett D.S."/>
        </authorList>
    </citation>
    <scope>NUCLEOTIDE SEQUENCE [LARGE SCALE GENOMIC DNA]</scope>
    <source>
        <strain evidence="9 10">ATCC 64428</strain>
    </source>
</reference>
<dbReference type="SUPFAM" id="SSF49493">
    <property type="entry name" value="HSP40/DnaJ peptide-binding domain"/>
    <property type="match status" value="2"/>
</dbReference>
<proteinExistence type="predicted"/>
<dbReference type="SUPFAM" id="SSF57938">
    <property type="entry name" value="DnaJ/Hsp40 cysteine-rich domain"/>
    <property type="match status" value="1"/>
</dbReference>
<dbReference type="InterPro" id="IPR036869">
    <property type="entry name" value="J_dom_sf"/>
</dbReference>
<dbReference type="AlphaFoldDB" id="A0A0D7AKH8"/>
<dbReference type="SUPFAM" id="SSF46565">
    <property type="entry name" value="Chaperone J-domain"/>
    <property type="match status" value="1"/>
</dbReference>
<dbReference type="Pfam" id="PF00684">
    <property type="entry name" value="DnaJ_CXXCXGXG"/>
    <property type="match status" value="1"/>
</dbReference>
<dbReference type="PROSITE" id="PS51188">
    <property type="entry name" value="ZF_CR"/>
    <property type="match status" value="1"/>
</dbReference>
<feature type="compositionally biased region" description="Acidic residues" evidence="6">
    <location>
        <begin position="390"/>
        <end position="404"/>
    </location>
</feature>
<dbReference type="GO" id="GO:0030544">
    <property type="term" value="F:Hsp70 protein binding"/>
    <property type="evidence" value="ECO:0007669"/>
    <property type="project" value="InterPro"/>
</dbReference>
<dbReference type="Gene3D" id="2.10.230.10">
    <property type="entry name" value="Heat shock protein DnaJ, cysteine-rich domain"/>
    <property type="match status" value="1"/>
</dbReference>
<dbReference type="EMBL" id="KN881648">
    <property type="protein sequence ID" value="KIY51806.1"/>
    <property type="molecule type" value="Genomic_DNA"/>
</dbReference>
<evidence type="ECO:0000313" key="9">
    <source>
        <dbReference type="EMBL" id="KIY51806.1"/>
    </source>
</evidence>
<dbReference type="CDD" id="cd06257">
    <property type="entry name" value="DnaJ"/>
    <property type="match status" value="1"/>
</dbReference>
<dbReference type="InterPro" id="IPR001623">
    <property type="entry name" value="DnaJ_domain"/>
</dbReference>
<sequence length="418" mass="45828">VPVDIELYEVLGVSTNASEADIRKAYRVKVITQLPKVNINDPEASEKFQEVQAAYEILSDPQRRAAYDSDGLGDPSGFGGMGVDPDEFFQRFFQAGMGGTNFGFDFGPDRPHKSKNSIIPHEVTLEDVYNGKSVKLSMEKEAVCAQCNGSGAKAGSKPKTCSTCEGKGYTFAATAIQPNLYGKTRTRCTNCNGEGRKYRDKDRCKKCKGAKVVKEKTRHELHIEKGMTDKQRIVLTGAGDQVPGEPPTDVIFVLSVLPHKNIERAGNDLLTTVNITLSEALLGFSRILLTHLDGRGIEVSSPPGKVLKCDTTIVLRGEGMPTYKNPDHKGDLYVALNVEMPDEDWLKSVDRMALAALLPSKRENPSPMPDIVDTAKFEESDVTDFGAGHDDDDDDENWEDEEDGFGPGFDGQPECRTQ</sequence>
<dbReference type="InterPro" id="IPR001305">
    <property type="entry name" value="HSP_DnaJ_Cys-rich_dom"/>
</dbReference>
<dbReference type="GO" id="GO:0051082">
    <property type="term" value="F:unfolded protein binding"/>
    <property type="evidence" value="ECO:0007669"/>
    <property type="project" value="InterPro"/>
</dbReference>
<evidence type="ECO:0000259" key="7">
    <source>
        <dbReference type="PROSITE" id="PS50076"/>
    </source>
</evidence>
<evidence type="ECO:0000313" key="10">
    <source>
        <dbReference type="Proteomes" id="UP000054144"/>
    </source>
</evidence>
<name>A0A0D7AKH8_9AGAR</name>
<evidence type="ECO:0000256" key="6">
    <source>
        <dbReference type="SAM" id="MobiDB-lite"/>
    </source>
</evidence>
<dbReference type="InterPro" id="IPR044713">
    <property type="entry name" value="DNJA1/2-like"/>
</dbReference>
<dbReference type="FunFam" id="2.60.260.20:FF:000003">
    <property type="entry name" value="DnaJ subfamily A member 2"/>
    <property type="match status" value="1"/>
</dbReference>
<dbReference type="GO" id="GO:0006457">
    <property type="term" value="P:protein folding"/>
    <property type="evidence" value="ECO:0007669"/>
    <property type="project" value="InterPro"/>
</dbReference>
<evidence type="ECO:0000256" key="3">
    <source>
        <dbReference type="ARBA" id="ARBA00022771"/>
    </source>
</evidence>
<dbReference type="InterPro" id="IPR002939">
    <property type="entry name" value="DnaJ_C"/>
</dbReference>
<feature type="domain" description="CR-type" evidence="8">
    <location>
        <begin position="131"/>
        <end position="216"/>
    </location>
</feature>